<evidence type="ECO:0000313" key="2">
    <source>
        <dbReference type="Proteomes" id="UP000315289"/>
    </source>
</evidence>
<evidence type="ECO:0000313" key="1">
    <source>
        <dbReference type="EMBL" id="TVP39371.1"/>
    </source>
</evidence>
<proteinExistence type="predicted"/>
<organism evidence="1 2">
    <name type="scientific">Candidatus Nitrosocosmicus arcticus</name>
    <dbReference type="NCBI Taxonomy" id="2035267"/>
    <lineage>
        <taxon>Archaea</taxon>
        <taxon>Nitrososphaerota</taxon>
        <taxon>Nitrososphaeria</taxon>
        <taxon>Nitrososphaerales</taxon>
        <taxon>Nitrososphaeraceae</taxon>
        <taxon>Candidatus Nitrosocosmicus</taxon>
    </lineage>
</organism>
<sequence length="58" mass="6930">MRIGLKTFVEYLETLKFDYIHSQSFSIFLRKRKILSIDSESNLSLYSRFEIVDNLLNP</sequence>
<protein>
    <submittedName>
        <fullName evidence="1">Uncharacterized protein</fullName>
    </submittedName>
</protein>
<gene>
    <name evidence="1" type="ORF">NARC_160085</name>
</gene>
<dbReference type="EMBL" id="VOAH01000016">
    <property type="protein sequence ID" value="TVP39371.1"/>
    <property type="molecule type" value="Genomic_DNA"/>
</dbReference>
<comment type="caution">
    <text evidence="1">The sequence shown here is derived from an EMBL/GenBank/DDBJ whole genome shotgun (WGS) entry which is preliminary data.</text>
</comment>
<name>A0A557SRZ2_9ARCH</name>
<keyword evidence="2" id="KW-1185">Reference proteome</keyword>
<reference evidence="1 2" key="1">
    <citation type="journal article" date="2019" name="Front. Microbiol.">
        <title>Ammonia Oxidation by the Arctic Terrestrial Thaumarchaeote Candidatus Nitrosocosmicus arcticus Is Stimulated by Increasing Temperatures.</title>
        <authorList>
            <person name="Alves R.J.E."/>
            <person name="Kerou M."/>
            <person name="Zappe A."/>
            <person name="Bittner R."/>
            <person name="Abby S.S."/>
            <person name="Schmidt H.A."/>
            <person name="Pfeifer K."/>
            <person name="Schleper C."/>
        </authorList>
    </citation>
    <scope>NUCLEOTIDE SEQUENCE [LARGE SCALE GENOMIC DNA]</scope>
    <source>
        <strain evidence="1 2">Kfb</strain>
    </source>
</reference>
<dbReference type="AlphaFoldDB" id="A0A557SRZ2"/>
<accession>A0A557SRZ2</accession>
<dbReference type="Proteomes" id="UP000315289">
    <property type="component" value="Unassembled WGS sequence"/>
</dbReference>